<evidence type="ECO:0000259" key="5">
    <source>
        <dbReference type="Pfam" id="PF13202"/>
    </source>
</evidence>
<dbReference type="GO" id="GO:0005509">
    <property type="term" value="F:calcium ion binding"/>
    <property type="evidence" value="ECO:0007669"/>
    <property type="project" value="InterPro"/>
</dbReference>
<feature type="compositionally biased region" description="Basic and acidic residues" evidence="4">
    <location>
        <begin position="341"/>
        <end position="352"/>
    </location>
</feature>
<keyword evidence="1" id="KW-0479">Metal-binding</keyword>
<name>A0A7J6LBS5_PEROL</name>
<organism evidence="6 7">
    <name type="scientific">Perkinsus olseni</name>
    <name type="common">Perkinsus atlanticus</name>
    <dbReference type="NCBI Taxonomy" id="32597"/>
    <lineage>
        <taxon>Eukaryota</taxon>
        <taxon>Sar</taxon>
        <taxon>Alveolata</taxon>
        <taxon>Perkinsozoa</taxon>
        <taxon>Perkinsea</taxon>
        <taxon>Perkinsida</taxon>
        <taxon>Perkinsidae</taxon>
        <taxon>Perkinsus</taxon>
    </lineage>
</organism>
<evidence type="ECO:0000313" key="7">
    <source>
        <dbReference type="Proteomes" id="UP000570595"/>
    </source>
</evidence>
<feature type="region of interest" description="Disordered" evidence="4">
    <location>
        <begin position="1059"/>
        <end position="1081"/>
    </location>
</feature>
<dbReference type="OrthoDB" id="26525at2759"/>
<feature type="compositionally biased region" description="Basic and acidic residues" evidence="4">
    <location>
        <begin position="241"/>
        <end position="333"/>
    </location>
</feature>
<dbReference type="AlphaFoldDB" id="A0A7J6LBS5"/>
<dbReference type="Pfam" id="PF13202">
    <property type="entry name" value="EF-hand_5"/>
    <property type="match status" value="4"/>
</dbReference>
<dbReference type="InterPro" id="IPR002048">
    <property type="entry name" value="EF_hand_dom"/>
</dbReference>
<dbReference type="InterPro" id="IPR011992">
    <property type="entry name" value="EF-hand-dom_pair"/>
</dbReference>
<feature type="domain" description="EF-hand" evidence="5">
    <location>
        <begin position="927"/>
        <end position="947"/>
    </location>
</feature>
<accession>A0A7J6LBS5</accession>
<proteinExistence type="predicted"/>
<evidence type="ECO:0000256" key="3">
    <source>
        <dbReference type="ARBA" id="ARBA00022837"/>
    </source>
</evidence>
<keyword evidence="3" id="KW-0106">Calcium</keyword>
<feature type="domain" description="EF-hand" evidence="5">
    <location>
        <begin position="515"/>
        <end position="531"/>
    </location>
</feature>
<keyword evidence="6" id="KW-0647">Proteasome</keyword>
<dbReference type="GO" id="GO:0000502">
    <property type="term" value="C:proteasome complex"/>
    <property type="evidence" value="ECO:0007669"/>
    <property type="project" value="UniProtKB-KW"/>
</dbReference>
<dbReference type="Gene3D" id="1.10.238.10">
    <property type="entry name" value="EF-hand"/>
    <property type="match status" value="2"/>
</dbReference>
<evidence type="ECO:0000313" key="6">
    <source>
        <dbReference type="EMBL" id="KAF4656430.1"/>
    </source>
</evidence>
<reference evidence="6 7" key="1">
    <citation type="submission" date="2020-04" db="EMBL/GenBank/DDBJ databases">
        <title>Perkinsus olseni comparative genomics.</title>
        <authorList>
            <person name="Bogema D.R."/>
        </authorList>
    </citation>
    <scope>NUCLEOTIDE SEQUENCE [LARGE SCALE GENOMIC DNA]</scope>
    <source>
        <strain evidence="6">ATCC PRA-179</strain>
    </source>
</reference>
<dbReference type="PANTHER" id="PTHR10827:SF98">
    <property type="entry name" value="45 KDA CALCIUM-BINDING PROTEIN"/>
    <property type="match status" value="1"/>
</dbReference>
<dbReference type="SUPFAM" id="SSF47473">
    <property type="entry name" value="EF-hand"/>
    <property type="match status" value="2"/>
</dbReference>
<sequence>YRTFLDPSTVAQLYSKVLERVKSARIRAKIVHALDLDGDDKLSEEEILNLRILHRAEFLLLCESLLYHGFATITEAGGSSFLEGARRSGKTLVDAHPEAALIELDSIYQAHNPSAHHHAPRQGNPLQWSRRFGHNERRTKHHWGKRKQGYGRTLKAGEEQHIGGIAAARPPLGSMASVASDLIGAVSSVAKGKREGAAGVDGGRDEEGVAEDDGVESRNANVGGLKGEQHGGSHYTESVEEEKSGHTGDHYSETVEEEKSGRGGDHYSETVEEEKSGRGGDHYSETVEEEKSGHTGDHYSETVEEEKSGHTGDHYSETVEEEKSGHSGDHYSETVEEERDDNAKKEYHREVNVEPTVGEGSIPGPDRAAVGGTTPTAGPAPEEGVQADNDDDEMVVEEWDDEKDDDYGADLQGGPQSKDNNAWSISMHEYPSKGFEEITGHTLSDTISVEEFQQIGDRLGVSQAYNKELFGLVAGRDAAALEGGRYADLYKSFKDVRNLARVFHILDAIKMEMRFSDLDLDRDGFVSLSEFGCGDCKSDTVSEEQCMAVGELFAYVVDGFNQSSISRRNWQKLVSVGSEVIPPAVSVVLEGMGEVPRLASDEEFIEQYMAEASKYPGAREEAAAFLKDGSGQNRNTGVLRVAAAGPRLAGFLPSSFDFTRELSTLFKADAKELDEGTFEEIGRHAEAAGDWFRAKSFGALLYPIGETLPIHIVDTYVAARRGGYLHDLAASLGAISLAARFDAIDLDGDGSLSRKELAAKEWRSSIAGSMLFTLLDLDRNGSISRPEWQQWGYLVAQARPHMRALALRILPEIKISAGEYAEKYRAAVKELPSDEVELIEKRLDFDGDGKLSESEISLLRVVGGGRSLRELLYRELFFGFEIGNTGTGSGQSLLQESTLADDDRTLTGFMGRIGAVQSPYVESARFAFQFLDTNNDGKLSDAETKEFELMRMLFADYGYLRFISDFTALTVFKKLKGPAGAVSLKGLIKSAKAGDCTPSELALEIHDAFEIDLPDDTVEVPWAIWRLIVWRHLTNEHTVNQLEGRSPFAARDKEDYHHTAHARRRLPHPPPHVTRRSYAPLGPEDDAFLRTLMNVN</sequence>
<feature type="compositionally biased region" description="Basic and acidic residues" evidence="4">
    <location>
        <begin position="192"/>
        <end position="207"/>
    </location>
</feature>
<evidence type="ECO:0000256" key="4">
    <source>
        <dbReference type="SAM" id="MobiDB-lite"/>
    </source>
</evidence>
<dbReference type="PANTHER" id="PTHR10827">
    <property type="entry name" value="RETICULOCALBIN"/>
    <property type="match status" value="1"/>
</dbReference>
<feature type="non-terminal residue" evidence="6">
    <location>
        <position position="1096"/>
    </location>
</feature>
<feature type="domain" description="EF-hand" evidence="5">
    <location>
        <begin position="772"/>
        <end position="790"/>
    </location>
</feature>
<feature type="region of interest" description="Disordered" evidence="4">
    <location>
        <begin position="192"/>
        <end position="391"/>
    </location>
</feature>
<evidence type="ECO:0000256" key="1">
    <source>
        <dbReference type="ARBA" id="ARBA00022723"/>
    </source>
</evidence>
<dbReference type="CDD" id="cd00051">
    <property type="entry name" value="EFh"/>
    <property type="match status" value="1"/>
</dbReference>
<feature type="domain" description="EF-hand" evidence="5">
    <location>
        <begin position="738"/>
        <end position="758"/>
    </location>
</feature>
<evidence type="ECO:0000256" key="2">
    <source>
        <dbReference type="ARBA" id="ARBA00022737"/>
    </source>
</evidence>
<dbReference type="InterPro" id="IPR018247">
    <property type="entry name" value="EF_Hand_1_Ca_BS"/>
</dbReference>
<comment type="caution">
    <text evidence="6">The sequence shown here is derived from an EMBL/GenBank/DDBJ whole genome shotgun (WGS) entry which is preliminary data.</text>
</comment>
<keyword evidence="2" id="KW-0677">Repeat</keyword>
<dbReference type="PROSITE" id="PS00018">
    <property type="entry name" value="EF_HAND_1"/>
    <property type="match status" value="5"/>
</dbReference>
<dbReference type="Proteomes" id="UP000570595">
    <property type="component" value="Unassembled WGS sequence"/>
</dbReference>
<protein>
    <submittedName>
        <fullName evidence="6">26S proteasome non-ATPase regulatory subunit 8</fullName>
    </submittedName>
</protein>
<gene>
    <name evidence="6" type="primary">PSMD8_3</name>
    <name evidence="6" type="ORF">FOZ61_006964</name>
</gene>
<dbReference type="EMBL" id="JABAHT010000409">
    <property type="protein sequence ID" value="KAF4656430.1"/>
    <property type="molecule type" value="Genomic_DNA"/>
</dbReference>